<reference evidence="4" key="1">
    <citation type="submission" date="2022-10" db="EMBL/GenBank/DDBJ databases">
        <title>Culturing micro-colonial fungi from biological soil crusts in the Mojave desert and describing Neophaeococcomyces mojavensis, and introducing the new genera and species Taxawa tesnikishii.</title>
        <authorList>
            <person name="Kurbessoian T."/>
            <person name="Stajich J.E."/>
        </authorList>
    </citation>
    <scope>NUCLEOTIDE SEQUENCE</scope>
    <source>
        <strain evidence="4">TK_41</strain>
    </source>
</reference>
<dbReference type="InterPro" id="IPR002347">
    <property type="entry name" value="SDR_fam"/>
</dbReference>
<dbReference type="InterPro" id="IPR020904">
    <property type="entry name" value="Sc_DH/Rdtase_CS"/>
</dbReference>
<comment type="caution">
    <text evidence="4">The sequence shown here is derived from an EMBL/GenBank/DDBJ whole genome shotgun (WGS) entry which is preliminary data.</text>
</comment>
<sequence>MDLSKVRNRGAIVTGAGSGINLAFAKELYKHGCSVLIMDIGLHADAEAWIESIKDEKSAAKVVFHKSDVAQWIELEKVFDVFADNFGGVPYIVCPGAGIYEPSHNGFWKDNDVDDHYKILDINLLHPIKMTRIAIRRMLSNNSPGIICHVSSIGAQKPGLVTPLYAVSKSGISNFVRCMADLEQLARIRVVGVAPGIIKTPLYVDHPEAERFLDKEKDFMLEPEDVARGMLAVCLDSKYPSGTVLEITDIDNWREVMLLNDPGPQGRAVIASKKKDAIADVVAAMERDRNDGR</sequence>
<dbReference type="SUPFAM" id="SSF51735">
    <property type="entry name" value="NAD(P)-binding Rossmann-fold domains"/>
    <property type="match status" value="1"/>
</dbReference>
<evidence type="ECO:0008006" key="6">
    <source>
        <dbReference type="Google" id="ProtNLM"/>
    </source>
</evidence>
<evidence type="ECO:0000313" key="4">
    <source>
        <dbReference type="EMBL" id="KAJ9606671.1"/>
    </source>
</evidence>
<dbReference type="PRINTS" id="PR00081">
    <property type="entry name" value="GDHRDH"/>
</dbReference>
<organism evidence="4 5">
    <name type="scientific">Cladophialophora chaetospira</name>
    <dbReference type="NCBI Taxonomy" id="386627"/>
    <lineage>
        <taxon>Eukaryota</taxon>
        <taxon>Fungi</taxon>
        <taxon>Dikarya</taxon>
        <taxon>Ascomycota</taxon>
        <taxon>Pezizomycotina</taxon>
        <taxon>Eurotiomycetes</taxon>
        <taxon>Chaetothyriomycetidae</taxon>
        <taxon>Chaetothyriales</taxon>
        <taxon>Herpotrichiellaceae</taxon>
        <taxon>Cladophialophora</taxon>
    </lineage>
</organism>
<dbReference type="PROSITE" id="PS00061">
    <property type="entry name" value="ADH_SHORT"/>
    <property type="match status" value="1"/>
</dbReference>
<comment type="similarity">
    <text evidence="1">Belongs to the short-chain dehydrogenases/reductases (SDR) family.</text>
</comment>
<keyword evidence="2" id="KW-0521">NADP</keyword>
<keyword evidence="5" id="KW-1185">Reference proteome</keyword>
<evidence type="ECO:0000256" key="1">
    <source>
        <dbReference type="ARBA" id="ARBA00006484"/>
    </source>
</evidence>
<dbReference type="AlphaFoldDB" id="A0AA39CFS1"/>
<evidence type="ECO:0000313" key="5">
    <source>
        <dbReference type="Proteomes" id="UP001172673"/>
    </source>
</evidence>
<gene>
    <name evidence="4" type="ORF">H2200_008679</name>
</gene>
<dbReference type="Proteomes" id="UP001172673">
    <property type="component" value="Unassembled WGS sequence"/>
</dbReference>
<dbReference type="PANTHER" id="PTHR44229:SF4">
    <property type="entry name" value="15-HYDROXYPROSTAGLANDIN DEHYDROGENASE [NAD(+)]"/>
    <property type="match status" value="1"/>
</dbReference>
<dbReference type="EMBL" id="JAPDRK010000013">
    <property type="protein sequence ID" value="KAJ9606671.1"/>
    <property type="molecule type" value="Genomic_DNA"/>
</dbReference>
<dbReference type="PANTHER" id="PTHR44229">
    <property type="entry name" value="15-HYDROXYPROSTAGLANDIN DEHYDROGENASE [NAD(+)]"/>
    <property type="match status" value="1"/>
</dbReference>
<evidence type="ECO:0000256" key="3">
    <source>
        <dbReference type="ARBA" id="ARBA00023002"/>
    </source>
</evidence>
<dbReference type="GO" id="GO:0005737">
    <property type="term" value="C:cytoplasm"/>
    <property type="evidence" value="ECO:0007669"/>
    <property type="project" value="TreeGrafter"/>
</dbReference>
<protein>
    <recommendedName>
        <fullName evidence="6">15-hydroxyprostaglandin dehydrogenase [NAD(+)]</fullName>
    </recommendedName>
</protein>
<name>A0AA39CFS1_9EURO</name>
<dbReference type="GO" id="GO:0016616">
    <property type="term" value="F:oxidoreductase activity, acting on the CH-OH group of donors, NAD or NADP as acceptor"/>
    <property type="evidence" value="ECO:0007669"/>
    <property type="project" value="TreeGrafter"/>
</dbReference>
<evidence type="ECO:0000256" key="2">
    <source>
        <dbReference type="ARBA" id="ARBA00022857"/>
    </source>
</evidence>
<accession>A0AA39CFS1</accession>
<dbReference type="Gene3D" id="3.40.50.720">
    <property type="entry name" value="NAD(P)-binding Rossmann-like Domain"/>
    <property type="match status" value="1"/>
</dbReference>
<dbReference type="InterPro" id="IPR036291">
    <property type="entry name" value="NAD(P)-bd_dom_sf"/>
</dbReference>
<dbReference type="Pfam" id="PF00106">
    <property type="entry name" value="adh_short"/>
    <property type="match status" value="1"/>
</dbReference>
<keyword evidence="3" id="KW-0560">Oxidoreductase</keyword>
<proteinExistence type="inferred from homology"/>